<dbReference type="Proteomes" id="UP001501414">
    <property type="component" value="Unassembled WGS sequence"/>
</dbReference>
<evidence type="ECO:0000256" key="7">
    <source>
        <dbReference type="ARBA" id="ARBA00023136"/>
    </source>
</evidence>
<organism evidence="9 10">
    <name type="scientific">Pseudonocardia kongjuensis</name>
    <dbReference type="NCBI Taxonomy" id="102227"/>
    <lineage>
        <taxon>Bacteria</taxon>
        <taxon>Bacillati</taxon>
        <taxon>Actinomycetota</taxon>
        <taxon>Actinomycetes</taxon>
        <taxon>Pseudonocardiales</taxon>
        <taxon>Pseudonocardiaceae</taxon>
        <taxon>Pseudonocardia</taxon>
    </lineage>
</organism>
<dbReference type="RefSeq" id="WP_344020613.1">
    <property type="nucleotide sequence ID" value="NZ_BAAAJK010000006.1"/>
</dbReference>
<dbReference type="InterPro" id="IPR003439">
    <property type="entry name" value="ABC_transporter-like_ATP-bd"/>
</dbReference>
<gene>
    <name evidence="9" type="ORF">GCM10009613_19410</name>
</gene>
<sequence length="355" mass="38198">MPHSGPAPAPGTGAPDTRYTLQVEDLVVEVLTEDGWASVVDGVSFAVARGETLGIVGESGSGKSVTCLSIAGLMPARQTRVRAEVLRVLDHDLTRLTPREMSDIRGPNIAMIFQEPMTSLNPAFTVGDQIAEVLRRHEGLSRRASRDRAVGLLERVGVPDPRRRAAQYPFEFSGGMRQRVMIAIALACNPDVIIADEPTTALDVTVQAQILELLREIQREHGMSVIVITHDLGVVADVCDRVLVMYAGQIVESAAIDDLFDAPHHPYMEGLLAAMPRMDRPAAELSVVEGQPPRVGGMPAGCRFHPRCPYTTDGCTTGSAPELRAARPADGAHRAGSAHSTRCLRHTELTLRGAS</sequence>
<dbReference type="NCBIfam" id="TIGR01727">
    <property type="entry name" value="oligo_HPY"/>
    <property type="match status" value="1"/>
</dbReference>
<evidence type="ECO:0000256" key="1">
    <source>
        <dbReference type="ARBA" id="ARBA00004202"/>
    </source>
</evidence>
<evidence type="ECO:0000313" key="9">
    <source>
        <dbReference type="EMBL" id="GAA1386045.1"/>
    </source>
</evidence>
<keyword evidence="5" id="KW-0547">Nucleotide-binding</keyword>
<dbReference type="CDD" id="cd03257">
    <property type="entry name" value="ABC_NikE_OppD_transporters"/>
    <property type="match status" value="1"/>
</dbReference>
<dbReference type="InterPro" id="IPR013563">
    <property type="entry name" value="Oligopep_ABC_C"/>
</dbReference>
<name>A0ABP4IAN3_9PSEU</name>
<proteinExistence type="inferred from homology"/>
<evidence type="ECO:0000256" key="5">
    <source>
        <dbReference type="ARBA" id="ARBA00022741"/>
    </source>
</evidence>
<dbReference type="GO" id="GO:0005524">
    <property type="term" value="F:ATP binding"/>
    <property type="evidence" value="ECO:0007669"/>
    <property type="project" value="UniProtKB-KW"/>
</dbReference>
<dbReference type="Gene3D" id="3.40.50.300">
    <property type="entry name" value="P-loop containing nucleotide triphosphate hydrolases"/>
    <property type="match status" value="1"/>
</dbReference>
<dbReference type="EMBL" id="BAAAJK010000006">
    <property type="protein sequence ID" value="GAA1386045.1"/>
    <property type="molecule type" value="Genomic_DNA"/>
</dbReference>
<accession>A0ABP4IAN3</accession>
<evidence type="ECO:0000313" key="10">
    <source>
        <dbReference type="Proteomes" id="UP001501414"/>
    </source>
</evidence>
<dbReference type="Pfam" id="PF08352">
    <property type="entry name" value="oligo_HPY"/>
    <property type="match status" value="1"/>
</dbReference>
<evidence type="ECO:0000256" key="3">
    <source>
        <dbReference type="ARBA" id="ARBA00022448"/>
    </source>
</evidence>
<evidence type="ECO:0000259" key="8">
    <source>
        <dbReference type="PROSITE" id="PS50893"/>
    </source>
</evidence>
<feature type="domain" description="ABC transporter" evidence="8">
    <location>
        <begin position="21"/>
        <end position="272"/>
    </location>
</feature>
<protein>
    <submittedName>
        <fullName evidence="9">ABC transporter ATP-binding protein</fullName>
    </submittedName>
</protein>
<comment type="subcellular location">
    <subcellularLocation>
        <location evidence="1">Cell membrane</location>
        <topology evidence="1">Peripheral membrane protein</topology>
    </subcellularLocation>
</comment>
<dbReference type="PANTHER" id="PTHR43297">
    <property type="entry name" value="OLIGOPEPTIDE TRANSPORT ATP-BINDING PROTEIN APPD"/>
    <property type="match status" value="1"/>
</dbReference>
<keyword evidence="6 9" id="KW-0067">ATP-binding</keyword>
<evidence type="ECO:0000256" key="4">
    <source>
        <dbReference type="ARBA" id="ARBA00022475"/>
    </source>
</evidence>
<dbReference type="PANTHER" id="PTHR43297:SF2">
    <property type="entry name" value="DIPEPTIDE TRANSPORT ATP-BINDING PROTEIN DPPD"/>
    <property type="match status" value="1"/>
</dbReference>
<keyword evidence="7" id="KW-0472">Membrane</keyword>
<comment type="caution">
    <text evidence="9">The sequence shown here is derived from an EMBL/GenBank/DDBJ whole genome shotgun (WGS) entry which is preliminary data.</text>
</comment>
<evidence type="ECO:0000256" key="6">
    <source>
        <dbReference type="ARBA" id="ARBA00022840"/>
    </source>
</evidence>
<dbReference type="InterPro" id="IPR017871">
    <property type="entry name" value="ABC_transporter-like_CS"/>
</dbReference>
<evidence type="ECO:0000256" key="2">
    <source>
        <dbReference type="ARBA" id="ARBA00005417"/>
    </source>
</evidence>
<dbReference type="SMART" id="SM00382">
    <property type="entry name" value="AAA"/>
    <property type="match status" value="1"/>
</dbReference>
<keyword evidence="3" id="KW-0813">Transport</keyword>
<dbReference type="Pfam" id="PF00005">
    <property type="entry name" value="ABC_tran"/>
    <property type="match status" value="1"/>
</dbReference>
<dbReference type="PROSITE" id="PS50893">
    <property type="entry name" value="ABC_TRANSPORTER_2"/>
    <property type="match status" value="1"/>
</dbReference>
<dbReference type="InterPro" id="IPR003593">
    <property type="entry name" value="AAA+_ATPase"/>
</dbReference>
<reference evidence="10" key="1">
    <citation type="journal article" date="2019" name="Int. J. Syst. Evol. Microbiol.">
        <title>The Global Catalogue of Microorganisms (GCM) 10K type strain sequencing project: providing services to taxonomists for standard genome sequencing and annotation.</title>
        <authorList>
            <consortium name="The Broad Institute Genomics Platform"/>
            <consortium name="The Broad Institute Genome Sequencing Center for Infectious Disease"/>
            <person name="Wu L."/>
            <person name="Ma J."/>
        </authorList>
    </citation>
    <scope>NUCLEOTIDE SEQUENCE [LARGE SCALE GENOMIC DNA]</scope>
    <source>
        <strain evidence="10">JCM 11896</strain>
    </source>
</reference>
<keyword evidence="4" id="KW-1003">Cell membrane</keyword>
<dbReference type="SUPFAM" id="SSF52540">
    <property type="entry name" value="P-loop containing nucleoside triphosphate hydrolases"/>
    <property type="match status" value="1"/>
</dbReference>
<dbReference type="PROSITE" id="PS00211">
    <property type="entry name" value="ABC_TRANSPORTER_1"/>
    <property type="match status" value="1"/>
</dbReference>
<dbReference type="InterPro" id="IPR050388">
    <property type="entry name" value="ABC_Ni/Peptide_Import"/>
</dbReference>
<keyword evidence="10" id="KW-1185">Reference proteome</keyword>
<comment type="similarity">
    <text evidence="2">Belongs to the ABC transporter superfamily.</text>
</comment>
<dbReference type="InterPro" id="IPR027417">
    <property type="entry name" value="P-loop_NTPase"/>
</dbReference>